<evidence type="ECO:0000313" key="3">
    <source>
        <dbReference type="Proteomes" id="UP000216913"/>
    </source>
</evidence>
<dbReference type="Pfam" id="PF13692">
    <property type="entry name" value="Glyco_trans_1_4"/>
    <property type="match status" value="1"/>
</dbReference>
<proteinExistence type="predicted"/>
<dbReference type="GO" id="GO:0004177">
    <property type="term" value="F:aminopeptidase activity"/>
    <property type="evidence" value="ECO:0007669"/>
    <property type="project" value="UniProtKB-KW"/>
</dbReference>
<gene>
    <name evidence="2" type="ORF">CAL25_22085</name>
</gene>
<sequence length="382" mass="41143">MKILYTNFHSGPDIGGHTTYVSRLAAGLSKRYRIAIAAPAGSALHGLADAMPNVSAHAQDFPSRVTRLPAAVRTLRTLLKREGFDIVHVNGSADHRLVSLASLFLKRKPRVVFTKHNNIPISSFSARIRARVTHHVIAVCKHVENEVKRSPYGACSVSTVFNGVDTAHFSPYDPADAARHREALLGPAAHGRILLGSNAGTASYKSWLDLVRAVALLPPEVADRFHIAMAGEKFSRSQQTELEALGMTARVTHVGSLRDVRDFVSAIDVGFVLSTRVETISFACREMMAMGKPVIVSDYAGLPENITPGVDGWVVPPAGPQALAALLHKLAAGEFDLPAMGRAARAKSQKSFGLGPFLESTAYVYRSTLPPQALGHELHGLM</sequence>
<dbReference type="Pfam" id="PF13439">
    <property type="entry name" value="Glyco_transf_4"/>
    <property type="match status" value="1"/>
</dbReference>
<dbReference type="SUPFAM" id="SSF53756">
    <property type="entry name" value="UDP-Glycosyltransferase/glycogen phosphorylase"/>
    <property type="match status" value="1"/>
</dbReference>
<reference evidence="2 3" key="1">
    <citation type="submission" date="2017-05" db="EMBL/GenBank/DDBJ databases">
        <title>Complete and WGS of Bordetella genogroups.</title>
        <authorList>
            <person name="Spilker T."/>
            <person name="LiPuma J."/>
        </authorList>
    </citation>
    <scope>NUCLEOTIDE SEQUENCE [LARGE SCALE GENOMIC DNA]</scope>
    <source>
        <strain evidence="2 3">AU10456</strain>
    </source>
</reference>
<dbReference type="AlphaFoldDB" id="A0A261T9D8"/>
<dbReference type="PANTHER" id="PTHR12526">
    <property type="entry name" value="GLYCOSYLTRANSFERASE"/>
    <property type="match status" value="1"/>
</dbReference>
<evidence type="ECO:0000313" key="2">
    <source>
        <dbReference type="EMBL" id="OZI45907.1"/>
    </source>
</evidence>
<accession>A0A261T9D8</accession>
<dbReference type="GO" id="GO:0016757">
    <property type="term" value="F:glycosyltransferase activity"/>
    <property type="evidence" value="ECO:0007669"/>
    <property type="project" value="UniProtKB-ARBA"/>
</dbReference>
<dbReference type="RefSeq" id="WP_094803881.1">
    <property type="nucleotide sequence ID" value="NZ_NEVP01000012.1"/>
</dbReference>
<dbReference type="InterPro" id="IPR028098">
    <property type="entry name" value="Glyco_trans_4-like_N"/>
</dbReference>
<keyword evidence="2" id="KW-0378">Hydrolase</keyword>
<keyword evidence="3" id="KW-1185">Reference proteome</keyword>
<protein>
    <submittedName>
        <fullName evidence="2">Aminopeptidase</fullName>
    </submittedName>
</protein>
<dbReference type="PANTHER" id="PTHR12526:SF634">
    <property type="entry name" value="BLL3361 PROTEIN"/>
    <property type="match status" value="1"/>
</dbReference>
<feature type="domain" description="Glycosyltransferase subfamily 4-like N-terminal" evidence="1">
    <location>
        <begin position="14"/>
        <end position="167"/>
    </location>
</feature>
<keyword evidence="2" id="KW-0031">Aminopeptidase</keyword>
<name>A0A261T9D8_9BORD</name>
<dbReference type="EMBL" id="NEVP01000012">
    <property type="protein sequence ID" value="OZI45907.1"/>
    <property type="molecule type" value="Genomic_DNA"/>
</dbReference>
<keyword evidence="2" id="KW-0645">Protease</keyword>
<dbReference type="Gene3D" id="3.40.50.2000">
    <property type="entry name" value="Glycogen Phosphorylase B"/>
    <property type="match status" value="2"/>
</dbReference>
<dbReference type="OrthoDB" id="9062832at2"/>
<comment type="caution">
    <text evidence="2">The sequence shown here is derived from an EMBL/GenBank/DDBJ whole genome shotgun (WGS) entry which is preliminary data.</text>
</comment>
<dbReference type="Proteomes" id="UP000216913">
    <property type="component" value="Unassembled WGS sequence"/>
</dbReference>
<organism evidence="2 3">
    <name type="scientific">Bordetella genomosp. 5</name>
    <dbReference type="NCBI Taxonomy" id="1395608"/>
    <lineage>
        <taxon>Bacteria</taxon>
        <taxon>Pseudomonadati</taxon>
        <taxon>Pseudomonadota</taxon>
        <taxon>Betaproteobacteria</taxon>
        <taxon>Burkholderiales</taxon>
        <taxon>Alcaligenaceae</taxon>
        <taxon>Bordetella</taxon>
    </lineage>
</organism>
<evidence type="ECO:0000259" key="1">
    <source>
        <dbReference type="Pfam" id="PF13439"/>
    </source>
</evidence>